<dbReference type="EMBL" id="BTSX01000002">
    <property type="protein sequence ID" value="GMS86552.1"/>
    <property type="molecule type" value="Genomic_DNA"/>
</dbReference>
<reference evidence="1" key="1">
    <citation type="submission" date="2023-10" db="EMBL/GenBank/DDBJ databases">
        <title>Genome assembly of Pristionchus species.</title>
        <authorList>
            <person name="Yoshida K."/>
            <person name="Sommer R.J."/>
        </authorList>
    </citation>
    <scope>NUCLEOTIDE SEQUENCE</scope>
    <source>
        <strain evidence="1">RS0144</strain>
    </source>
</reference>
<accession>A0AAV5SVY6</accession>
<feature type="non-terminal residue" evidence="1">
    <location>
        <position position="128"/>
    </location>
</feature>
<name>A0AAV5SVY6_9BILA</name>
<sequence>MYSRKGNHKRSGKNTTNFFTQIRLKLPNRNIVPLTVQQFYTILHFARKADIKLVTIPSFPVGSHLEIATMLHAAYFDKWKLPHLDFTPAGGNSSFFMRIQQKFWGSPYSHWLYLWNAGSQVLCVTRPN</sequence>
<comment type="caution">
    <text evidence="1">The sequence shown here is derived from an EMBL/GenBank/DDBJ whole genome shotgun (WGS) entry which is preliminary data.</text>
</comment>
<organism evidence="1 2">
    <name type="scientific">Pristionchus entomophagus</name>
    <dbReference type="NCBI Taxonomy" id="358040"/>
    <lineage>
        <taxon>Eukaryota</taxon>
        <taxon>Metazoa</taxon>
        <taxon>Ecdysozoa</taxon>
        <taxon>Nematoda</taxon>
        <taxon>Chromadorea</taxon>
        <taxon>Rhabditida</taxon>
        <taxon>Rhabditina</taxon>
        <taxon>Diplogasteromorpha</taxon>
        <taxon>Diplogasteroidea</taxon>
        <taxon>Neodiplogasteridae</taxon>
        <taxon>Pristionchus</taxon>
    </lineage>
</organism>
<gene>
    <name evidence="1" type="ORF">PENTCL1PPCAC_8727</name>
</gene>
<evidence type="ECO:0000313" key="2">
    <source>
        <dbReference type="Proteomes" id="UP001432027"/>
    </source>
</evidence>
<protein>
    <submittedName>
        <fullName evidence="1">Uncharacterized protein</fullName>
    </submittedName>
</protein>
<proteinExistence type="predicted"/>
<keyword evidence="2" id="KW-1185">Reference proteome</keyword>
<dbReference type="AlphaFoldDB" id="A0AAV5SVY6"/>
<dbReference type="Proteomes" id="UP001432027">
    <property type="component" value="Unassembled WGS sequence"/>
</dbReference>
<evidence type="ECO:0000313" key="1">
    <source>
        <dbReference type="EMBL" id="GMS86552.1"/>
    </source>
</evidence>